<reference evidence="2 3" key="1">
    <citation type="submission" date="2022-09" db="EMBL/GenBank/DDBJ databases">
        <title>Enrichment on poylsaccharides allowed isolation of novel metabolic and taxonomic groups of Haloarchaea.</title>
        <authorList>
            <person name="Sorokin D.Y."/>
            <person name="Elcheninov A.G."/>
            <person name="Khizhniak T.V."/>
            <person name="Kolganova T.V."/>
            <person name="Kublanov I.V."/>
        </authorList>
    </citation>
    <scope>NUCLEOTIDE SEQUENCE [LARGE SCALE GENOMIC DNA]</scope>
    <source>
        <strain evidence="2 3">AArc-curdl1</strain>
    </source>
</reference>
<comment type="caution">
    <text evidence="2">The sequence shown here is derived from an EMBL/GenBank/DDBJ whole genome shotgun (WGS) entry which is preliminary data.</text>
</comment>
<evidence type="ECO:0000313" key="2">
    <source>
        <dbReference type="EMBL" id="MCU4750950.1"/>
    </source>
</evidence>
<accession>A0AAP2Z5U4</accession>
<keyword evidence="3" id="KW-1185">Reference proteome</keyword>
<evidence type="ECO:0000313" key="3">
    <source>
        <dbReference type="Proteomes" id="UP001321047"/>
    </source>
</evidence>
<name>A0AAP2Z5U4_9EURY</name>
<gene>
    <name evidence="2" type="ORF">OB919_02955</name>
</gene>
<dbReference type="RefSeq" id="WP_342806218.1">
    <property type="nucleotide sequence ID" value="NZ_JAOPJZ010000001.1"/>
</dbReference>
<feature type="domain" description="DUF5615" evidence="1">
    <location>
        <begin position="4"/>
        <end position="95"/>
    </location>
</feature>
<dbReference type="AlphaFoldDB" id="A0AAP2Z5U4"/>
<protein>
    <submittedName>
        <fullName evidence="2">DUF5615 family PIN-like protein</fullName>
    </submittedName>
</protein>
<dbReference type="Proteomes" id="UP001321047">
    <property type="component" value="Unassembled WGS sequence"/>
</dbReference>
<dbReference type="EMBL" id="JAOPJZ010000001">
    <property type="protein sequence ID" value="MCU4750950.1"/>
    <property type="molecule type" value="Genomic_DNA"/>
</dbReference>
<organism evidence="2 3">
    <name type="scientific">Natronosalvus hydrolyticus</name>
    <dbReference type="NCBI Taxonomy" id="2979988"/>
    <lineage>
        <taxon>Archaea</taxon>
        <taxon>Methanobacteriati</taxon>
        <taxon>Methanobacteriota</taxon>
        <taxon>Stenosarchaea group</taxon>
        <taxon>Halobacteria</taxon>
        <taxon>Halobacteriales</taxon>
        <taxon>Natrialbaceae</taxon>
        <taxon>Natronosalvus</taxon>
    </lineage>
</organism>
<proteinExistence type="predicted"/>
<sequence>MTYRILVDENTSPRVAELLRGKGHEAAHVSEALEVGATDQEIVTYASERGYSVLTHDDDFLLSEYTRTVPVLYYSDDTLDTYEIADRVSMVIQYIPDPDDLPPVTNLSTWVD</sequence>
<dbReference type="InterPro" id="IPR041049">
    <property type="entry name" value="DUF5615"/>
</dbReference>
<dbReference type="Pfam" id="PF18480">
    <property type="entry name" value="DUF5615"/>
    <property type="match status" value="1"/>
</dbReference>
<evidence type="ECO:0000259" key="1">
    <source>
        <dbReference type="Pfam" id="PF18480"/>
    </source>
</evidence>